<reference evidence="3" key="3">
    <citation type="submission" date="2016-06" db="UniProtKB">
        <authorList>
            <consortium name="WormBaseParasite"/>
        </authorList>
    </citation>
    <scope>IDENTIFICATION</scope>
</reference>
<sequence>MVRILQLFLVITLIESARQLTCRINAVGNVPGLDQLVDTSRKECDQRSILNPRRHFDRKYIHCVYAVCYLEIPGGPTWKYHWATFYGCSKESDEDTCANGDYGVAYVLSQRIVGGMKMLCEPCELGVKGVDYQNSDRPMCNETHTECGWIPPPPMILEPPETTASSNVLPPLPEPDSGTTIKIGLPVVLANLAIAIGTFFAHPFE</sequence>
<feature type="signal peptide" evidence="1">
    <location>
        <begin position="1"/>
        <end position="19"/>
    </location>
</feature>
<evidence type="ECO:0000256" key="1">
    <source>
        <dbReference type="SAM" id="SignalP"/>
    </source>
</evidence>
<accession>A0A183C9X8</accession>
<feature type="chain" id="PRO_5008147286" evidence="1">
    <location>
        <begin position="20"/>
        <end position="205"/>
    </location>
</feature>
<evidence type="ECO:0000313" key="2">
    <source>
        <dbReference type="Proteomes" id="UP000050741"/>
    </source>
</evidence>
<protein>
    <submittedName>
        <fullName evidence="3">Secreted protein</fullName>
    </submittedName>
</protein>
<dbReference type="AlphaFoldDB" id="A0A183C9X8"/>
<proteinExistence type="predicted"/>
<keyword evidence="2" id="KW-1185">Reference proteome</keyword>
<evidence type="ECO:0000313" key="3">
    <source>
        <dbReference type="WBParaSite" id="GPLIN_000967700"/>
    </source>
</evidence>
<keyword evidence="1" id="KW-0732">Signal</keyword>
<dbReference type="WBParaSite" id="GPLIN_000967700">
    <property type="protein sequence ID" value="GPLIN_000967700"/>
    <property type="gene ID" value="GPLIN_000967700"/>
</dbReference>
<organism evidence="2 3">
    <name type="scientific">Globodera pallida</name>
    <name type="common">Potato cyst nematode worm</name>
    <name type="synonym">Heterodera pallida</name>
    <dbReference type="NCBI Taxonomy" id="36090"/>
    <lineage>
        <taxon>Eukaryota</taxon>
        <taxon>Metazoa</taxon>
        <taxon>Ecdysozoa</taxon>
        <taxon>Nematoda</taxon>
        <taxon>Chromadorea</taxon>
        <taxon>Rhabditida</taxon>
        <taxon>Tylenchina</taxon>
        <taxon>Tylenchomorpha</taxon>
        <taxon>Tylenchoidea</taxon>
        <taxon>Heteroderidae</taxon>
        <taxon>Heteroderinae</taxon>
        <taxon>Globodera</taxon>
    </lineage>
</organism>
<name>A0A183C9X8_GLOPA</name>
<reference evidence="2" key="2">
    <citation type="submission" date="2014-05" db="EMBL/GenBank/DDBJ databases">
        <title>The genome and life-stage specific transcriptomes of Globodera pallida elucidate key aspects of plant parasitism by a cyst nematode.</title>
        <authorList>
            <person name="Cotton J.A."/>
            <person name="Lilley C.J."/>
            <person name="Jones L.M."/>
            <person name="Kikuchi T."/>
            <person name="Reid A.J."/>
            <person name="Thorpe P."/>
            <person name="Tsai I.J."/>
            <person name="Beasley H."/>
            <person name="Blok V."/>
            <person name="Cock P.J.A."/>
            <person name="Van den Akker S.E."/>
            <person name="Holroyd N."/>
            <person name="Hunt M."/>
            <person name="Mantelin S."/>
            <person name="Naghra H."/>
            <person name="Pain A."/>
            <person name="Palomares-Rius J.E."/>
            <person name="Zarowiecki M."/>
            <person name="Berriman M."/>
            <person name="Jones J.T."/>
            <person name="Urwin P.E."/>
        </authorList>
    </citation>
    <scope>NUCLEOTIDE SEQUENCE [LARGE SCALE GENOMIC DNA]</scope>
    <source>
        <strain evidence="2">Lindley</strain>
    </source>
</reference>
<dbReference type="Proteomes" id="UP000050741">
    <property type="component" value="Unassembled WGS sequence"/>
</dbReference>
<reference evidence="2" key="1">
    <citation type="submission" date="2013-12" db="EMBL/GenBank/DDBJ databases">
        <authorList>
            <person name="Aslett M."/>
        </authorList>
    </citation>
    <scope>NUCLEOTIDE SEQUENCE [LARGE SCALE GENOMIC DNA]</scope>
    <source>
        <strain evidence="2">Lindley</strain>
    </source>
</reference>